<accession>A0A9E7STZ7</accession>
<reference evidence="1" key="1">
    <citation type="submission" date="2022-04" db="EMBL/GenBank/DDBJ databases">
        <authorList>
            <person name="Friedrich I."/>
            <person name="Schneider D."/>
            <person name="Poehlein A."/>
            <person name="Hertel R."/>
            <person name="Daniel R."/>
        </authorList>
    </citation>
    <scope>NUCLEOTIDE SEQUENCE</scope>
</reference>
<gene>
    <name evidence="1" type="ORF">MARCHEWKA_04000</name>
</gene>
<organism evidence="1 2">
    <name type="scientific">Brevundimonas phage vB_BpoS-Marchewka</name>
    <dbReference type="NCBI Taxonomy" id="2948604"/>
    <lineage>
        <taxon>Viruses</taxon>
        <taxon>Duplodnaviria</taxon>
        <taxon>Heunggongvirae</taxon>
        <taxon>Uroviricota</taxon>
        <taxon>Caudoviricetes</taxon>
        <taxon>Jeanschmidtviridae</taxon>
        <taxon>Marchewkavirus</taxon>
        <taxon>Marchewkavirus marchewka</taxon>
    </lineage>
</organism>
<evidence type="ECO:0000313" key="1">
    <source>
        <dbReference type="EMBL" id="UTC28912.1"/>
    </source>
</evidence>
<dbReference type="Proteomes" id="UP001056634">
    <property type="component" value="Segment"/>
</dbReference>
<protein>
    <submittedName>
        <fullName evidence="1">Uncharacterized protein</fullName>
    </submittedName>
</protein>
<sequence length="83" mass="8918">MDQTTIPPNNGTRTHPLSAHALGVLRGLARAPLPMQEINPGVSNRLRREALITEEPRISPYKTHKGAKIAFAVITDAGRAALA</sequence>
<name>A0A9E7STZ7_9CAUD</name>
<keyword evidence="2" id="KW-1185">Reference proteome</keyword>
<proteinExistence type="predicted"/>
<dbReference type="EMBL" id="ON529851">
    <property type="protein sequence ID" value="UTC28912.1"/>
    <property type="molecule type" value="Genomic_DNA"/>
</dbReference>
<evidence type="ECO:0000313" key="2">
    <source>
        <dbReference type="Proteomes" id="UP001056634"/>
    </source>
</evidence>